<keyword evidence="5 10" id="KW-0573">Peptidoglycan synthesis</keyword>
<feature type="transmembrane region" description="Helical" evidence="10">
    <location>
        <begin position="420"/>
        <end position="442"/>
    </location>
</feature>
<dbReference type="Proteomes" id="UP000294887">
    <property type="component" value="Unassembled WGS sequence"/>
</dbReference>
<reference evidence="12 13" key="1">
    <citation type="submission" date="2019-03" db="EMBL/GenBank/DDBJ databases">
        <title>Genomic Encyclopedia of Type Strains, Phase IV (KMG-IV): sequencing the most valuable type-strain genomes for metagenomic binning, comparative biology and taxonomic classification.</title>
        <authorList>
            <person name="Goeker M."/>
        </authorList>
    </citation>
    <scope>NUCLEOTIDE SEQUENCE [LARGE SCALE GENOMIC DNA]</scope>
    <source>
        <strain evidence="12 13">DSM 24830</strain>
    </source>
</reference>
<feature type="transmembrane region" description="Helical" evidence="10">
    <location>
        <begin position="20"/>
        <end position="45"/>
    </location>
</feature>
<dbReference type="NCBIfam" id="TIGR01695">
    <property type="entry name" value="murJ_mviN"/>
    <property type="match status" value="1"/>
</dbReference>
<dbReference type="InterPro" id="IPR004268">
    <property type="entry name" value="MurJ"/>
</dbReference>
<comment type="function">
    <text evidence="8 10 11">Involved in peptidoglycan biosynthesis. Transports lipid-linked peptidoglycan precursors from the inner to the outer leaflet of the cytoplasmic membrane.</text>
</comment>
<comment type="pathway">
    <text evidence="10">Cell wall biogenesis; peptidoglycan biosynthesis.</text>
</comment>
<dbReference type="GO" id="GO:0009252">
    <property type="term" value="P:peptidoglycan biosynthetic process"/>
    <property type="evidence" value="ECO:0007669"/>
    <property type="project" value="UniProtKB-UniRule"/>
</dbReference>
<feature type="transmembrane region" description="Helical" evidence="10">
    <location>
        <begin position="134"/>
        <end position="158"/>
    </location>
</feature>
<feature type="transmembrane region" description="Helical" evidence="10">
    <location>
        <begin position="394"/>
        <end position="414"/>
    </location>
</feature>
<dbReference type="GO" id="GO:0071555">
    <property type="term" value="P:cell wall organization"/>
    <property type="evidence" value="ECO:0007669"/>
    <property type="project" value="UniProtKB-UniRule"/>
</dbReference>
<dbReference type="AlphaFoldDB" id="A0A4R1ESD5"/>
<keyword evidence="6 10" id="KW-1133">Transmembrane helix</keyword>
<keyword evidence="2 10" id="KW-1003">Cell membrane</keyword>
<evidence type="ECO:0000256" key="4">
    <source>
        <dbReference type="ARBA" id="ARBA00022960"/>
    </source>
</evidence>
<dbReference type="PIRSF" id="PIRSF002869">
    <property type="entry name" value="MviN"/>
    <property type="match status" value="1"/>
</dbReference>
<accession>A0A4R1ESD5</accession>
<organism evidence="12 13">
    <name type="scientific">Cocleimonas flava</name>
    <dbReference type="NCBI Taxonomy" id="634765"/>
    <lineage>
        <taxon>Bacteria</taxon>
        <taxon>Pseudomonadati</taxon>
        <taxon>Pseudomonadota</taxon>
        <taxon>Gammaproteobacteria</taxon>
        <taxon>Thiotrichales</taxon>
        <taxon>Thiotrichaceae</taxon>
        <taxon>Cocleimonas</taxon>
    </lineage>
</organism>
<comment type="caution">
    <text evidence="12">The sequence shown here is derived from an EMBL/GenBank/DDBJ whole genome shotgun (WGS) entry which is preliminary data.</text>
</comment>
<feature type="transmembrane region" description="Helical" evidence="10">
    <location>
        <begin position="463"/>
        <end position="481"/>
    </location>
</feature>
<dbReference type="InterPro" id="IPR051050">
    <property type="entry name" value="Lipid_II_flippase_MurJ/MviN"/>
</dbReference>
<feature type="transmembrane region" description="Helical" evidence="10">
    <location>
        <begin position="242"/>
        <end position="270"/>
    </location>
</feature>
<dbReference type="RefSeq" id="WP_131906214.1">
    <property type="nucleotide sequence ID" value="NZ_BAAAFU010000006.1"/>
</dbReference>
<feature type="transmembrane region" description="Helical" evidence="10">
    <location>
        <begin position="199"/>
        <end position="221"/>
    </location>
</feature>
<evidence type="ECO:0000313" key="12">
    <source>
        <dbReference type="EMBL" id="TCJ84456.1"/>
    </source>
</evidence>
<evidence type="ECO:0000313" key="13">
    <source>
        <dbReference type="Proteomes" id="UP000294887"/>
    </source>
</evidence>
<comment type="subcellular location">
    <subcellularLocation>
        <location evidence="10">Cell inner membrane</location>
        <topology evidence="10">Multi-pass membrane protein</topology>
    </subcellularLocation>
    <subcellularLocation>
        <location evidence="1">Cell membrane</location>
        <topology evidence="1">Multi-pass membrane protein</topology>
    </subcellularLocation>
</comment>
<evidence type="ECO:0000256" key="11">
    <source>
        <dbReference type="PIRNR" id="PIRNR002869"/>
    </source>
</evidence>
<evidence type="ECO:0000256" key="7">
    <source>
        <dbReference type="ARBA" id="ARBA00023136"/>
    </source>
</evidence>
<dbReference type="Pfam" id="PF03023">
    <property type="entry name" value="MurJ"/>
    <property type="match status" value="1"/>
</dbReference>
<dbReference type="PANTHER" id="PTHR47019:SF1">
    <property type="entry name" value="LIPID II FLIPPASE MURJ"/>
    <property type="match status" value="1"/>
</dbReference>
<protein>
    <recommendedName>
        <fullName evidence="10">Probable lipid II flippase MurJ</fullName>
    </recommendedName>
</protein>
<keyword evidence="3 10" id="KW-0812">Transmembrane</keyword>
<sequence>MSRMLRSGAIVSAMTMISRVLGLARDAIIFHFFPAGGALDAFFVAFRIPNLLRRMVAEGAFSLAFIPVLAEYKESKSQEDLQKLLNHVAGTLTLVLFIITIIGMIAAPLLAIIFAPGFLFGDEANVKDSSQADLTAHLLLITFPYIFFIALSAFVSAILNTFQKFAVPAFTPVLLNVALISSVIWWAPHFEQPVEALAWGVIIGGILQLAFQLPTLIKLGLMPKPSFKRGHEGVKRIMKLMVPALLGSSVAQINILINTAIASMLAVGSISWLYASDRFVELPLAIIGVAIGIVILPKLSGDHINAKGKAFSQTLDWGIRLGLLIALPAMLGLMLLAKPILATVLANGVNDWTLVEMASMSLMTYSFGLPAFILVKVLAPGFYSRQDTKTPVKIGIFSMASNIVLSALIVYPWYQSGILGPHAGLALATALSGYINAGLLFYQLRKQQIYQPQQAFKKVWVKDFLRIAVGLIAMAVIVTYFNPAESWWQAAGLGSKALTLLGLVFAAMASYFGTLFILGVRKNTIMM</sequence>
<feature type="transmembrane region" description="Helical" evidence="10">
    <location>
        <begin position="501"/>
        <end position="520"/>
    </location>
</feature>
<proteinExistence type="inferred from homology"/>
<evidence type="ECO:0000256" key="2">
    <source>
        <dbReference type="ARBA" id="ARBA00022475"/>
    </source>
</evidence>
<comment type="similarity">
    <text evidence="9 10 11">Belongs to the MurJ/MviN family.</text>
</comment>
<dbReference type="GO" id="GO:0034204">
    <property type="term" value="P:lipid translocation"/>
    <property type="evidence" value="ECO:0007669"/>
    <property type="project" value="TreeGrafter"/>
</dbReference>
<evidence type="ECO:0000256" key="1">
    <source>
        <dbReference type="ARBA" id="ARBA00004651"/>
    </source>
</evidence>
<keyword evidence="13" id="KW-1185">Reference proteome</keyword>
<feature type="transmembrane region" description="Helical" evidence="10">
    <location>
        <begin position="362"/>
        <end position="382"/>
    </location>
</feature>
<keyword evidence="4 10" id="KW-0133">Cell shape</keyword>
<evidence type="ECO:0000256" key="10">
    <source>
        <dbReference type="HAMAP-Rule" id="MF_02078"/>
    </source>
</evidence>
<keyword evidence="10 11" id="KW-0961">Cell wall biogenesis/degradation</keyword>
<dbReference type="HAMAP" id="MF_02078">
    <property type="entry name" value="MurJ_MviN"/>
    <property type="match status" value="1"/>
</dbReference>
<dbReference type="GO" id="GO:0008360">
    <property type="term" value="P:regulation of cell shape"/>
    <property type="evidence" value="ECO:0007669"/>
    <property type="project" value="UniProtKB-UniRule"/>
</dbReference>
<dbReference type="GO" id="GO:0005886">
    <property type="term" value="C:plasma membrane"/>
    <property type="evidence" value="ECO:0007669"/>
    <property type="project" value="UniProtKB-SubCell"/>
</dbReference>
<dbReference type="CDD" id="cd13123">
    <property type="entry name" value="MATE_MurJ_like"/>
    <property type="match status" value="1"/>
</dbReference>
<evidence type="ECO:0000256" key="8">
    <source>
        <dbReference type="ARBA" id="ARBA00060041"/>
    </source>
</evidence>
<evidence type="ECO:0000256" key="5">
    <source>
        <dbReference type="ARBA" id="ARBA00022984"/>
    </source>
</evidence>
<feature type="transmembrane region" description="Helical" evidence="10">
    <location>
        <begin position="165"/>
        <end position="187"/>
    </location>
</feature>
<gene>
    <name evidence="10" type="primary">murJ</name>
    <name evidence="12" type="ORF">EV695_2413</name>
</gene>
<dbReference type="EMBL" id="SMFQ01000004">
    <property type="protein sequence ID" value="TCJ84456.1"/>
    <property type="molecule type" value="Genomic_DNA"/>
</dbReference>
<feature type="transmembrane region" description="Helical" evidence="10">
    <location>
        <begin position="321"/>
        <end position="342"/>
    </location>
</feature>
<evidence type="ECO:0000256" key="6">
    <source>
        <dbReference type="ARBA" id="ARBA00022989"/>
    </source>
</evidence>
<name>A0A4R1ESD5_9GAMM</name>
<feature type="transmembrane region" description="Helical" evidence="10">
    <location>
        <begin position="282"/>
        <end position="300"/>
    </location>
</feature>
<dbReference type="OrthoDB" id="9816572at2"/>
<dbReference type="PANTHER" id="PTHR47019">
    <property type="entry name" value="LIPID II FLIPPASE MURJ"/>
    <property type="match status" value="1"/>
</dbReference>
<feature type="transmembrane region" description="Helical" evidence="10">
    <location>
        <begin position="91"/>
        <end position="114"/>
    </location>
</feature>
<keyword evidence="7 10" id="KW-0472">Membrane</keyword>
<dbReference type="PRINTS" id="PR01806">
    <property type="entry name" value="VIRFACTRMVIN"/>
</dbReference>
<evidence type="ECO:0000256" key="3">
    <source>
        <dbReference type="ARBA" id="ARBA00022692"/>
    </source>
</evidence>
<dbReference type="UniPathway" id="UPA00219"/>
<keyword evidence="10" id="KW-0997">Cell inner membrane</keyword>
<keyword evidence="10 11" id="KW-0813">Transport</keyword>
<dbReference type="GO" id="GO:0015648">
    <property type="term" value="F:lipid-linked peptidoglycan transporter activity"/>
    <property type="evidence" value="ECO:0007669"/>
    <property type="project" value="UniProtKB-UniRule"/>
</dbReference>
<evidence type="ECO:0000256" key="9">
    <source>
        <dbReference type="ARBA" id="ARBA00061532"/>
    </source>
</evidence>